<evidence type="ECO:0000256" key="3">
    <source>
        <dbReference type="ARBA" id="ARBA00022692"/>
    </source>
</evidence>
<dbReference type="InterPro" id="IPR003280">
    <property type="entry name" value="2pore_dom_K_chnl"/>
</dbReference>
<dbReference type="GO" id="GO:0016020">
    <property type="term" value="C:membrane"/>
    <property type="evidence" value="ECO:0007669"/>
    <property type="project" value="UniProtKB-SubCell"/>
</dbReference>
<evidence type="ECO:0000256" key="1">
    <source>
        <dbReference type="ARBA" id="ARBA00004141"/>
    </source>
</evidence>
<dbReference type="InterPro" id="IPR013099">
    <property type="entry name" value="K_chnl_dom"/>
</dbReference>
<keyword evidence="5 8" id="KW-0406">Ion transport</keyword>
<reference evidence="11" key="1">
    <citation type="submission" date="2021-01" db="EMBL/GenBank/DDBJ databases">
        <authorList>
            <person name="Corre E."/>
            <person name="Pelletier E."/>
            <person name="Niang G."/>
            <person name="Scheremetjew M."/>
            <person name="Finn R."/>
            <person name="Kale V."/>
            <person name="Holt S."/>
            <person name="Cochrane G."/>
            <person name="Meng A."/>
            <person name="Brown T."/>
            <person name="Cohen L."/>
        </authorList>
    </citation>
    <scope>NUCLEOTIDE SEQUENCE</scope>
    <source>
        <strain evidence="11">CCMP 2712</strain>
    </source>
</reference>
<protein>
    <recommendedName>
        <fullName evidence="10">Potassium channel domain-containing protein</fullName>
    </recommendedName>
</protein>
<feature type="domain" description="Potassium channel" evidence="10">
    <location>
        <begin position="462"/>
        <end position="522"/>
    </location>
</feature>
<evidence type="ECO:0000256" key="7">
    <source>
        <dbReference type="ARBA" id="ARBA00023303"/>
    </source>
</evidence>
<dbReference type="Pfam" id="PF07885">
    <property type="entry name" value="Ion_trans_2"/>
    <property type="match status" value="2"/>
</dbReference>
<feature type="transmembrane region" description="Helical" evidence="9">
    <location>
        <begin position="497"/>
        <end position="521"/>
    </location>
</feature>
<keyword evidence="4 9" id="KW-1133">Transmembrane helix</keyword>
<feature type="domain" description="Potassium channel" evidence="10">
    <location>
        <begin position="1"/>
        <end position="46"/>
    </location>
</feature>
<gene>
    <name evidence="11" type="ORF">GTHE00462_LOCUS18354</name>
</gene>
<evidence type="ECO:0000256" key="8">
    <source>
        <dbReference type="RuleBase" id="RU003857"/>
    </source>
</evidence>
<feature type="transmembrane region" description="Helical" evidence="9">
    <location>
        <begin position="467"/>
        <end position="485"/>
    </location>
</feature>
<evidence type="ECO:0000256" key="6">
    <source>
        <dbReference type="ARBA" id="ARBA00023136"/>
    </source>
</evidence>
<evidence type="ECO:0000256" key="2">
    <source>
        <dbReference type="ARBA" id="ARBA00022448"/>
    </source>
</evidence>
<dbReference type="Gene3D" id="1.10.287.70">
    <property type="match status" value="2"/>
</dbReference>
<dbReference type="AlphaFoldDB" id="A0A7S4KUL3"/>
<organism evidence="11">
    <name type="scientific">Guillardia theta</name>
    <name type="common">Cryptophyte</name>
    <name type="synonym">Cryptomonas phi</name>
    <dbReference type="NCBI Taxonomy" id="55529"/>
    <lineage>
        <taxon>Eukaryota</taxon>
        <taxon>Cryptophyceae</taxon>
        <taxon>Pyrenomonadales</taxon>
        <taxon>Geminigeraceae</taxon>
        <taxon>Guillardia</taxon>
    </lineage>
</organism>
<comment type="similarity">
    <text evidence="8">Belongs to the two pore domain potassium channel (TC 1.A.1.8) family.</text>
</comment>
<evidence type="ECO:0000259" key="10">
    <source>
        <dbReference type="Pfam" id="PF07885"/>
    </source>
</evidence>
<accession>A0A7S4KUL3</accession>
<evidence type="ECO:0000256" key="4">
    <source>
        <dbReference type="ARBA" id="ARBA00022989"/>
    </source>
</evidence>
<dbReference type="PANTHER" id="PTHR10153">
    <property type="entry name" value="SMALL CONDUCTANCE CALCIUM-ACTIVATED POTASSIUM CHANNEL"/>
    <property type="match status" value="1"/>
</dbReference>
<evidence type="ECO:0000256" key="5">
    <source>
        <dbReference type="ARBA" id="ARBA00023065"/>
    </source>
</evidence>
<dbReference type="PRINTS" id="PR01333">
    <property type="entry name" value="2POREKCHANEL"/>
</dbReference>
<keyword evidence="2 8" id="KW-0813">Transport</keyword>
<name>A0A7S4KUL3_GUITH</name>
<evidence type="ECO:0000256" key="9">
    <source>
        <dbReference type="SAM" id="Phobius"/>
    </source>
</evidence>
<feature type="transmembrane region" description="Helical" evidence="9">
    <location>
        <begin position="405"/>
        <end position="426"/>
    </location>
</feature>
<proteinExistence type="inferred from homology"/>
<evidence type="ECO:0000313" key="11">
    <source>
        <dbReference type="EMBL" id="CAE2305497.1"/>
    </source>
</evidence>
<dbReference type="EMBL" id="HBKN01023416">
    <property type="protein sequence ID" value="CAE2305497.1"/>
    <property type="molecule type" value="Transcribed_RNA"/>
</dbReference>
<keyword evidence="6 9" id="KW-0472">Membrane</keyword>
<comment type="subcellular location">
    <subcellularLocation>
        <location evidence="1">Membrane</location>
        <topology evidence="1">Multi-pass membrane protein</topology>
    </subcellularLocation>
</comment>
<sequence length="617" mass="70408">MFITSTSVGYGDIYAVTLLGRMTSILMAFLGLMFASLMTASISNAFQWNPEEARTLAIFERERARRHVQSEAVKRIRMWWMKKIARGSTSRFKNLYWWIKILLNSPKMSLTAMIHMKDKMYVDIETSGSDNNKVDIIFSRVKNLQGMLETIEEEATVAKVPLVRRLSMNSIGRRDINQLSKDGQTFPSMQGSKRSGSFKMRVKKAMTQRDGTGKWHHNFKALHGAQQSYRQWAALLGMTGTLFAVAQNEYLMQGGGQSDVTMNALKAMNSICTLSCAAFILRMYYIARLLEAVSLHVHCFTDLITDVGVWWLLDPSLWLELVLVLVHNPPSYRFVLVTDNLGENNIYVTCGETILCGCNLIRIYLCWRVLRDWILSVFPKHQTLSGFQRTKIGSSFAIKHIMHSWYAAIYMSLVWMIAIVLLAYWFRAAETTACTLPHIREEVPACANPNAMHWVIHGMDFNKSSHMRMTTAIWFILITSTTVGYGDIVPTTSVSRFVACLAAMIGLVAASLLTAALTNLLQFSSSETTAKALIEREILRNHLQEKSAQLLQLFWRRRKGKTRRKDKFQNIRLIGHDIRTMKIQTTSDIEEHVGVSTKINNTLLRLKMLENKLRTQK</sequence>
<dbReference type="GO" id="GO:0016286">
    <property type="term" value="F:small conductance calcium-activated potassium channel activity"/>
    <property type="evidence" value="ECO:0007669"/>
    <property type="project" value="InterPro"/>
</dbReference>
<dbReference type="InterPro" id="IPR015449">
    <property type="entry name" value="K_chnl_Ca-activ_SK"/>
</dbReference>
<keyword evidence="3 8" id="KW-0812">Transmembrane</keyword>
<dbReference type="SUPFAM" id="SSF81324">
    <property type="entry name" value="Voltage-gated potassium channels"/>
    <property type="match status" value="2"/>
</dbReference>
<keyword evidence="7 8" id="KW-0407">Ion channel</keyword>